<dbReference type="InterPro" id="IPR050416">
    <property type="entry name" value="FAD-linked_Oxidoreductase"/>
</dbReference>
<dbReference type="InterPro" id="IPR036318">
    <property type="entry name" value="FAD-bd_PCMH-like_sf"/>
</dbReference>
<dbReference type="SUPFAM" id="SSF56176">
    <property type="entry name" value="FAD-binding/transporter-associated domain-like"/>
    <property type="match status" value="1"/>
</dbReference>
<evidence type="ECO:0000256" key="3">
    <source>
        <dbReference type="ARBA" id="ARBA00022827"/>
    </source>
</evidence>
<proteinExistence type="inferred from homology"/>
<dbReference type="Pfam" id="PF01565">
    <property type="entry name" value="FAD_binding_4"/>
    <property type="match status" value="1"/>
</dbReference>
<comment type="similarity">
    <text evidence="1">Belongs to the oxygen-dependent FAD-linked oxidoreductase family.</text>
</comment>
<dbReference type="EMBL" id="JAQJAN010000003">
    <property type="protein sequence ID" value="KAJ5734038.1"/>
    <property type="molecule type" value="Genomic_DNA"/>
</dbReference>
<reference evidence="7" key="1">
    <citation type="journal article" date="2023" name="IMA Fungus">
        <title>Comparative genomic study of the Penicillium genus elucidates a diverse pangenome and 15 lateral gene transfer events.</title>
        <authorList>
            <person name="Petersen C."/>
            <person name="Sorensen T."/>
            <person name="Nielsen M.R."/>
            <person name="Sondergaard T.E."/>
            <person name="Sorensen J.L."/>
            <person name="Fitzpatrick D.A."/>
            <person name="Frisvad J.C."/>
            <person name="Nielsen K.L."/>
        </authorList>
    </citation>
    <scope>NUCLEOTIDE SEQUENCE</scope>
    <source>
        <strain evidence="7">IBT 17514</strain>
    </source>
</reference>
<dbReference type="InterPro" id="IPR016169">
    <property type="entry name" value="FAD-bd_PCMH_sub2"/>
</dbReference>
<evidence type="ECO:0000256" key="4">
    <source>
        <dbReference type="ARBA" id="ARBA00023002"/>
    </source>
</evidence>
<dbReference type="PANTHER" id="PTHR42973">
    <property type="entry name" value="BINDING OXIDOREDUCTASE, PUTATIVE (AFU_ORTHOLOGUE AFUA_1G17690)-RELATED"/>
    <property type="match status" value="1"/>
</dbReference>
<feature type="domain" description="FAD-binding PCMH-type" evidence="6">
    <location>
        <begin position="56"/>
        <end position="229"/>
    </location>
</feature>
<reference evidence="7" key="2">
    <citation type="submission" date="2023-01" db="EMBL/GenBank/DDBJ databases">
        <authorList>
            <person name="Petersen C."/>
        </authorList>
    </citation>
    <scope>NUCLEOTIDE SEQUENCE</scope>
    <source>
        <strain evidence="7">IBT 17514</strain>
    </source>
</reference>
<evidence type="ECO:0000313" key="8">
    <source>
        <dbReference type="Proteomes" id="UP001215712"/>
    </source>
</evidence>
<feature type="chain" id="PRO_5042276664" evidence="5">
    <location>
        <begin position="23"/>
        <end position="498"/>
    </location>
</feature>
<keyword evidence="2" id="KW-0285">Flavoprotein</keyword>
<dbReference type="GO" id="GO:0071949">
    <property type="term" value="F:FAD binding"/>
    <property type="evidence" value="ECO:0007669"/>
    <property type="project" value="InterPro"/>
</dbReference>
<gene>
    <name evidence="7" type="ORF">N7493_002824</name>
</gene>
<keyword evidence="4" id="KW-0560">Oxidoreductase</keyword>
<evidence type="ECO:0000259" key="6">
    <source>
        <dbReference type="PROSITE" id="PS51387"/>
    </source>
</evidence>
<dbReference type="GO" id="GO:0016491">
    <property type="term" value="F:oxidoreductase activity"/>
    <property type="evidence" value="ECO:0007669"/>
    <property type="project" value="UniProtKB-KW"/>
</dbReference>
<dbReference type="Proteomes" id="UP001215712">
    <property type="component" value="Unassembled WGS sequence"/>
</dbReference>
<dbReference type="InterPro" id="IPR006094">
    <property type="entry name" value="Oxid_FAD_bind_N"/>
</dbReference>
<comment type="caution">
    <text evidence="7">The sequence shown here is derived from an EMBL/GenBank/DDBJ whole genome shotgun (WGS) entry which is preliminary data.</text>
</comment>
<evidence type="ECO:0000256" key="2">
    <source>
        <dbReference type="ARBA" id="ARBA00022630"/>
    </source>
</evidence>
<keyword evidence="8" id="KW-1185">Reference proteome</keyword>
<name>A0AAD6MYY7_9EURO</name>
<keyword evidence="3" id="KW-0274">FAD</keyword>
<evidence type="ECO:0000256" key="1">
    <source>
        <dbReference type="ARBA" id="ARBA00005466"/>
    </source>
</evidence>
<evidence type="ECO:0000313" key="7">
    <source>
        <dbReference type="EMBL" id="KAJ5734038.1"/>
    </source>
</evidence>
<accession>A0AAD6MYY7</accession>
<dbReference type="Gene3D" id="3.30.465.10">
    <property type="match status" value="1"/>
</dbReference>
<dbReference type="PROSITE" id="PS51387">
    <property type="entry name" value="FAD_PCMH"/>
    <property type="match status" value="1"/>
</dbReference>
<dbReference type="InterPro" id="IPR016166">
    <property type="entry name" value="FAD-bd_PCMH"/>
</dbReference>
<feature type="signal peptide" evidence="5">
    <location>
        <begin position="1"/>
        <end position="22"/>
    </location>
</feature>
<dbReference type="AlphaFoldDB" id="A0AAD6MYY7"/>
<keyword evidence="5" id="KW-0732">Signal</keyword>
<organism evidence="7 8">
    <name type="scientific">Penicillium malachiteum</name>
    <dbReference type="NCBI Taxonomy" id="1324776"/>
    <lineage>
        <taxon>Eukaryota</taxon>
        <taxon>Fungi</taxon>
        <taxon>Dikarya</taxon>
        <taxon>Ascomycota</taxon>
        <taxon>Pezizomycotina</taxon>
        <taxon>Eurotiomycetes</taxon>
        <taxon>Eurotiomycetidae</taxon>
        <taxon>Eurotiales</taxon>
        <taxon>Aspergillaceae</taxon>
        <taxon>Penicillium</taxon>
    </lineage>
</organism>
<protein>
    <submittedName>
        <fullName evidence="7">FAD-linked oxidoreductase</fullName>
    </submittedName>
</protein>
<evidence type="ECO:0000256" key="5">
    <source>
        <dbReference type="SAM" id="SignalP"/>
    </source>
</evidence>
<dbReference type="PANTHER" id="PTHR42973:SF13">
    <property type="entry name" value="FAD-BINDING PCMH-TYPE DOMAIN-CONTAINING PROTEIN"/>
    <property type="match status" value="1"/>
</dbReference>
<sequence length="498" mass="54020">MPPSHRHVLALLTAAIVPLAKASICITLAQSGIPIEYPVSIDYSVDLTDYWSAACGDLKPTCIAAPSSATEMAQIIKNLHNSSTLFAVKSGGHMPNAGFASIEDGLLISTKNLDHVTYNEADQTAVVGPGLSWEDAQNDLDGLVQGRALVGGRLGGVGIGGYMLGGGMSFLSTQYGWAANNVANYEVVLANGTIVNANASSNTDLFAALKGSGNNMGIVTAYTMETHPVGKVWGGNWVFTAASTPKILAALRNFVDDYPDDKAAIILTAEHGVGGLIDFWIMFLFYDGPEPPAGVFDEFEVIPHTSDTLTWDSYYNLLKYNDFAILHGQRYTIATETTPVPNATVGSSVLQELYDHWHNVTESVIDVVDVIGSIAFQPVPKTFSEKAKARGGDLLDVPDDTNYIFIEMDFSYGLASDDGRIDQATQRLYGGLGNIVEDNIGKGLLPDVYRPLFMNDAYFRQDYWARIKPESKEFALKVREEVDPKGFFQKRTSGGWRL</sequence>